<accession>A0A8H6I620</accession>
<gene>
    <name evidence="2" type="ORF">DFP72DRAFT_844929</name>
</gene>
<evidence type="ECO:0000313" key="2">
    <source>
        <dbReference type="EMBL" id="KAF6758547.1"/>
    </source>
</evidence>
<dbReference type="AlphaFoldDB" id="A0A8H6I620"/>
<reference evidence="2 3" key="1">
    <citation type="submission" date="2020-07" db="EMBL/GenBank/DDBJ databases">
        <title>Comparative genomics of pyrophilous fungi reveals a link between fire events and developmental genes.</title>
        <authorList>
            <consortium name="DOE Joint Genome Institute"/>
            <person name="Steindorff A.S."/>
            <person name="Carver A."/>
            <person name="Calhoun S."/>
            <person name="Stillman K."/>
            <person name="Liu H."/>
            <person name="Lipzen A."/>
            <person name="Pangilinan J."/>
            <person name="Labutti K."/>
            <person name="Bruns T.D."/>
            <person name="Grigoriev I.V."/>
        </authorList>
    </citation>
    <scope>NUCLEOTIDE SEQUENCE [LARGE SCALE GENOMIC DNA]</scope>
    <source>
        <strain evidence="2 3">CBS 144469</strain>
    </source>
</reference>
<proteinExistence type="predicted"/>
<name>A0A8H6I620_9AGAR</name>
<feature type="region of interest" description="Disordered" evidence="1">
    <location>
        <begin position="100"/>
        <end position="120"/>
    </location>
</feature>
<dbReference type="Proteomes" id="UP000521943">
    <property type="component" value="Unassembled WGS sequence"/>
</dbReference>
<organism evidence="2 3">
    <name type="scientific">Ephemerocybe angulata</name>
    <dbReference type="NCBI Taxonomy" id="980116"/>
    <lineage>
        <taxon>Eukaryota</taxon>
        <taxon>Fungi</taxon>
        <taxon>Dikarya</taxon>
        <taxon>Basidiomycota</taxon>
        <taxon>Agaricomycotina</taxon>
        <taxon>Agaricomycetes</taxon>
        <taxon>Agaricomycetidae</taxon>
        <taxon>Agaricales</taxon>
        <taxon>Agaricineae</taxon>
        <taxon>Psathyrellaceae</taxon>
        <taxon>Ephemerocybe</taxon>
    </lineage>
</organism>
<comment type="caution">
    <text evidence="2">The sequence shown here is derived from an EMBL/GenBank/DDBJ whole genome shotgun (WGS) entry which is preliminary data.</text>
</comment>
<dbReference type="EMBL" id="JACGCI010000018">
    <property type="protein sequence ID" value="KAF6758547.1"/>
    <property type="molecule type" value="Genomic_DNA"/>
</dbReference>
<keyword evidence="3" id="KW-1185">Reference proteome</keyword>
<protein>
    <submittedName>
        <fullName evidence="2">Uncharacterized protein</fullName>
    </submittedName>
</protein>
<evidence type="ECO:0000313" key="3">
    <source>
        <dbReference type="Proteomes" id="UP000521943"/>
    </source>
</evidence>
<sequence length="162" mass="18558">MTIHRPLPSFALAVSQICEATAEDVLREFAFLAPPRSESVDIMKTIDCRTDPVYDNHDDDYWRFKHRASSDYEVYCSEYEDDADTQTLFDDPMPVPYGMKLSRQSHSRNADSERQPSKSLQTAFDLEIGAPEDKTYREGVDVIMLWAWLAVAFSDVFLSMGL</sequence>
<dbReference type="OrthoDB" id="3072973at2759"/>
<evidence type="ECO:0000256" key="1">
    <source>
        <dbReference type="SAM" id="MobiDB-lite"/>
    </source>
</evidence>